<dbReference type="Gene3D" id="3.60.10.10">
    <property type="entry name" value="Endonuclease/exonuclease/phosphatase"/>
    <property type="match status" value="1"/>
</dbReference>
<feature type="active site" description="Proton donor/acceptor" evidence="5">
    <location>
        <position position="379"/>
    </location>
</feature>
<proteinExistence type="inferred from homology"/>
<dbReference type="GO" id="GO:0046872">
    <property type="term" value="F:metal ion binding"/>
    <property type="evidence" value="ECO:0007669"/>
    <property type="project" value="UniProtKB-KW"/>
</dbReference>
<feature type="site" description="Interaction with DNA substrate" evidence="7">
    <location>
        <position position="515"/>
    </location>
</feature>
<feature type="binding site" evidence="6">
    <location>
        <position position="379"/>
    </location>
    <ligand>
        <name>Mg(2+)</name>
        <dbReference type="ChEBI" id="CHEBI:18420"/>
        <label>1</label>
    </ligand>
</feature>
<dbReference type="EMBL" id="CP016246">
    <property type="protein sequence ID" value="ANQ07847.1"/>
    <property type="molecule type" value="Genomic_DNA"/>
</dbReference>
<evidence type="ECO:0000313" key="11">
    <source>
        <dbReference type="Proteomes" id="UP000092716"/>
    </source>
</evidence>
<keyword evidence="4 6" id="KW-0460">Magnesium</keyword>
<evidence type="ECO:0000256" key="2">
    <source>
        <dbReference type="ARBA" id="ARBA00022723"/>
    </source>
</evidence>
<dbReference type="SUPFAM" id="SSF56219">
    <property type="entry name" value="DNase I-like"/>
    <property type="match status" value="1"/>
</dbReference>
<dbReference type="RefSeq" id="XP_019914542.1">
    <property type="nucleotide sequence ID" value="XM_020058796.1"/>
</dbReference>
<dbReference type="GO" id="GO:0005634">
    <property type="term" value="C:nucleus"/>
    <property type="evidence" value="ECO:0007669"/>
    <property type="project" value="TreeGrafter"/>
</dbReference>
<dbReference type="Pfam" id="PF03372">
    <property type="entry name" value="Exo_endo_phos"/>
    <property type="match status" value="1"/>
</dbReference>
<feature type="active site" description="Proton acceptor" evidence="5">
    <location>
        <position position="515"/>
    </location>
</feature>
<dbReference type="PANTHER" id="PTHR22748:SF6">
    <property type="entry name" value="DNA-(APURINIC OR APYRIMIDINIC SITE) ENDONUCLEASE"/>
    <property type="match status" value="1"/>
</dbReference>
<dbReference type="VEuPathDB" id="PlasmoDB:PCOAH_00019870"/>
<protein>
    <submittedName>
        <fullName evidence="10">DNA-(Apurinic or apyrimidinic site) lyase</fullName>
    </submittedName>
</protein>
<reference evidence="11" key="1">
    <citation type="submission" date="2016-06" db="EMBL/GenBank/DDBJ databases">
        <title>First high quality genome sequence of Plasmodium coatneyi using continuous long reads from single molecule, real-time sequencing.</title>
        <authorList>
            <person name="Chien J.-T."/>
            <person name="Pakala S.B."/>
            <person name="Geraldo J.A."/>
            <person name="Lapp S.A."/>
            <person name="Barnwell J.W."/>
            <person name="Kissinger J.C."/>
            <person name="Galinski M.R."/>
            <person name="Humphrey J.C."/>
        </authorList>
    </citation>
    <scope>NUCLEOTIDE SEQUENCE [LARGE SCALE GENOMIC DNA]</scope>
    <source>
        <strain evidence="11">Hackeri</strain>
    </source>
</reference>
<feature type="region of interest" description="Disordered" evidence="8">
    <location>
        <begin position="234"/>
        <end position="257"/>
    </location>
</feature>
<feature type="binding site" evidence="6">
    <location>
        <position position="514"/>
    </location>
    <ligand>
        <name>Mg(2+)</name>
        <dbReference type="ChEBI" id="CHEBI:18420"/>
        <label>1</label>
    </ligand>
</feature>
<dbReference type="InterPro" id="IPR005135">
    <property type="entry name" value="Endo/exonuclease/phosphatase"/>
</dbReference>
<feature type="binding site" evidence="6">
    <location>
        <position position="515"/>
    </location>
    <ligand>
        <name>Mg(2+)</name>
        <dbReference type="ChEBI" id="CHEBI:18420"/>
        <label>1</label>
    </ligand>
</feature>
<dbReference type="GO" id="GO:0008311">
    <property type="term" value="F:double-stranded DNA 3'-5' DNA exonuclease activity"/>
    <property type="evidence" value="ECO:0007669"/>
    <property type="project" value="TreeGrafter"/>
</dbReference>
<dbReference type="KEGG" id="pcot:PCOAH_00019870"/>
<dbReference type="InterPro" id="IPR004808">
    <property type="entry name" value="AP_endonuc_1"/>
</dbReference>
<keyword evidence="2 6" id="KW-0479">Metal-binding</keyword>
<dbReference type="GeneID" id="30908713"/>
<feature type="site" description="Important for catalytic activity" evidence="7">
    <location>
        <position position="483"/>
    </location>
</feature>
<dbReference type="OrthoDB" id="498125at2759"/>
<feature type="binding site" evidence="6">
    <location>
        <position position="214"/>
    </location>
    <ligand>
        <name>Mg(2+)</name>
        <dbReference type="ChEBI" id="CHEBI:18420"/>
        <label>1</label>
    </ligand>
</feature>
<dbReference type="GO" id="GO:0008081">
    <property type="term" value="F:phosphoric diester hydrolase activity"/>
    <property type="evidence" value="ECO:0007669"/>
    <property type="project" value="TreeGrafter"/>
</dbReference>
<evidence type="ECO:0000256" key="4">
    <source>
        <dbReference type="ARBA" id="ARBA00022842"/>
    </source>
</evidence>
<dbReference type="GO" id="GO:0003906">
    <property type="term" value="F:DNA-(apurinic or apyrimidinic site) endonuclease activity"/>
    <property type="evidence" value="ECO:0007669"/>
    <property type="project" value="TreeGrafter"/>
</dbReference>
<dbReference type="PROSITE" id="PS51435">
    <property type="entry name" value="AP_NUCLEASE_F1_4"/>
    <property type="match status" value="1"/>
</dbReference>
<keyword evidence="3" id="KW-0378">Hydrolase</keyword>
<feature type="active site" evidence="5">
    <location>
        <position position="339"/>
    </location>
</feature>
<evidence type="ECO:0000313" key="10">
    <source>
        <dbReference type="EMBL" id="ANQ07847.1"/>
    </source>
</evidence>
<dbReference type="Proteomes" id="UP000092716">
    <property type="component" value="Chromosome 8"/>
</dbReference>
<feature type="domain" description="Endonuclease/exonuclease/phosphatase" evidence="9">
    <location>
        <begin position="178"/>
        <end position="515"/>
    </location>
</feature>
<keyword evidence="11" id="KW-1185">Reference proteome</keyword>
<keyword evidence="10" id="KW-0456">Lyase</keyword>
<accession>A0A1B1DZ28</accession>
<feature type="site" description="Transition state stabilizer" evidence="7">
    <location>
        <position position="381"/>
    </location>
</feature>
<evidence type="ECO:0000256" key="3">
    <source>
        <dbReference type="ARBA" id="ARBA00022801"/>
    </source>
</evidence>
<evidence type="ECO:0000259" key="9">
    <source>
        <dbReference type="Pfam" id="PF03372"/>
    </source>
</evidence>
<evidence type="ECO:0000256" key="1">
    <source>
        <dbReference type="ARBA" id="ARBA00007092"/>
    </source>
</evidence>
<evidence type="ECO:0000256" key="8">
    <source>
        <dbReference type="SAM" id="MobiDB-lite"/>
    </source>
</evidence>
<name>A0A1B1DZ28_9APIC</name>
<feature type="binding site" evidence="6">
    <location>
        <position position="183"/>
    </location>
    <ligand>
        <name>Mg(2+)</name>
        <dbReference type="ChEBI" id="CHEBI:18420"/>
        <label>1</label>
    </ligand>
</feature>
<dbReference type="GO" id="GO:0016829">
    <property type="term" value="F:lyase activity"/>
    <property type="evidence" value="ECO:0007669"/>
    <property type="project" value="UniProtKB-KW"/>
</dbReference>
<keyword evidence="6" id="KW-0464">Manganese</keyword>
<comment type="similarity">
    <text evidence="1">Belongs to the DNA repair enzymes AP/ExoA family.</text>
</comment>
<evidence type="ECO:0000256" key="5">
    <source>
        <dbReference type="PIRSR" id="PIRSR604808-1"/>
    </source>
</evidence>
<comment type="cofactor">
    <cofactor evidence="6">
        <name>Mg(2+)</name>
        <dbReference type="ChEBI" id="CHEBI:18420"/>
    </cofactor>
    <cofactor evidence="6">
        <name>Mn(2+)</name>
        <dbReference type="ChEBI" id="CHEBI:29035"/>
    </cofactor>
    <text evidence="6">Probably binds two magnesium or manganese ions per subunit.</text>
</comment>
<organism evidence="10 11">
    <name type="scientific">Plasmodium coatneyi</name>
    <dbReference type="NCBI Taxonomy" id="208452"/>
    <lineage>
        <taxon>Eukaryota</taxon>
        <taxon>Sar</taxon>
        <taxon>Alveolata</taxon>
        <taxon>Apicomplexa</taxon>
        <taxon>Aconoidasida</taxon>
        <taxon>Haemosporida</taxon>
        <taxon>Plasmodiidae</taxon>
        <taxon>Plasmodium</taxon>
    </lineage>
</organism>
<dbReference type="PANTHER" id="PTHR22748">
    <property type="entry name" value="AP ENDONUCLEASE"/>
    <property type="match status" value="1"/>
</dbReference>
<dbReference type="GO" id="GO:0006284">
    <property type="term" value="P:base-excision repair"/>
    <property type="evidence" value="ECO:0007669"/>
    <property type="project" value="TreeGrafter"/>
</dbReference>
<feature type="binding site" evidence="6">
    <location>
        <position position="381"/>
    </location>
    <ligand>
        <name>Mg(2+)</name>
        <dbReference type="ChEBI" id="CHEBI:18420"/>
        <label>1</label>
    </ligand>
</feature>
<sequence length="528" mass="59918">MLRATVSVIPRCIQVKSFSTRQDVVKLVYTKLPAQHLRALNACTSQVKMLEEIQSNKRKQVEEGELGESCEPVKRTKLVPIGAAAVVAATGEKANHVKIEKGDSISKEKANQVKIEKDDPVSKEKTVQVKAEKDCPPSAYSSFVCAKEVMQTVDTATVKTSESTPPVETKEGEVNTIVTWNMNSITVRYKNKEKWKAFMSFFNKINADVLCFQEVRLPALNICDVKDEKNAKNAKNAKDEKANAKDGKRDRGKVKNTDQKSQVDFEIMEKILKEDFYNYNAYFSLANIKYSGQLVLVKRSIPVKSIRYNLCFDVDPSEHHHEGRVIIVEFSKFFLLSTYTPNNGFEPVKFERRRLFDEQLKEFVSVLRNEKKNLIWTGDLNIAPEDIDLSHPAEFRRMKKGNVPKEFVGQPGCTDFERKNFMGILSAGDLIDSYRHLANQRTDKGAPGKATPGKGVRDVNDNIYTWRCPFLMGKSCNKAMRIDHFIVSRGFMPNVENVEIHGYSVFHNNFYGSDHCPVILHLRGGTKQ</sequence>
<dbReference type="AlphaFoldDB" id="A0A1B1DZ28"/>
<dbReference type="InterPro" id="IPR036691">
    <property type="entry name" value="Endo/exonu/phosph_ase_sf"/>
</dbReference>
<evidence type="ECO:0000256" key="7">
    <source>
        <dbReference type="PIRSR" id="PIRSR604808-3"/>
    </source>
</evidence>
<gene>
    <name evidence="10" type="ORF">PCOAH_00019870</name>
</gene>
<evidence type="ECO:0000256" key="6">
    <source>
        <dbReference type="PIRSR" id="PIRSR604808-2"/>
    </source>
</evidence>